<dbReference type="EMBL" id="VDMD01000069">
    <property type="protein sequence ID" value="TRM56460.1"/>
    <property type="molecule type" value="Genomic_DNA"/>
</dbReference>
<organism evidence="3 4">
    <name type="scientific">Schizophyllum amplum</name>
    <dbReference type="NCBI Taxonomy" id="97359"/>
    <lineage>
        <taxon>Eukaryota</taxon>
        <taxon>Fungi</taxon>
        <taxon>Dikarya</taxon>
        <taxon>Basidiomycota</taxon>
        <taxon>Agaricomycotina</taxon>
        <taxon>Agaricomycetes</taxon>
        <taxon>Agaricomycetidae</taxon>
        <taxon>Agaricales</taxon>
        <taxon>Schizophyllaceae</taxon>
        <taxon>Schizophyllum</taxon>
    </lineage>
</organism>
<feature type="signal peptide" evidence="2">
    <location>
        <begin position="1"/>
        <end position="19"/>
    </location>
</feature>
<accession>A0A550BV91</accession>
<keyword evidence="4" id="KW-1185">Reference proteome</keyword>
<name>A0A550BV91_9AGAR</name>
<gene>
    <name evidence="3" type="ORF">BD626DRAFT_413904</name>
</gene>
<dbReference type="CDD" id="cd22191">
    <property type="entry name" value="DPBB_RlpA_EXP_N-like"/>
    <property type="match status" value="1"/>
</dbReference>
<dbReference type="SUPFAM" id="SSF50685">
    <property type="entry name" value="Barwin-like endoglucanases"/>
    <property type="match status" value="1"/>
</dbReference>
<evidence type="ECO:0000256" key="2">
    <source>
        <dbReference type="SAM" id="SignalP"/>
    </source>
</evidence>
<dbReference type="PANTHER" id="PTHR31836:SF28">
    <property type="entry name" value="SRCR DOMAIN-CONTAINING PROTEIN-RELATED"/>
    <property type="match status" value="1"/>
</dbReference>
<dbReference type="OrthoDB" id="623670at2759"/>
<keyword evidence="1 2" id="KW-0732">Signal</keyword>
<dbReference type="InterPro" id="IPR036908">
    <property type="entry name" value="RlpA-like_sf"/>
</dbReference>
<evidence type="ECO:0000256" key="1">
    <source>
        <dbReference type="ARBA" id="ARBA00022729"/>
    </source>
</evidence>
<sequence length="162" mass="17042">MQFTLLSAVALALAGVSNAMPIHETNGTALVERDVITGGPYQSTLTYYTPNGGYGACGTIIQNTDFAIAMKQSLFDSYNTLHPGNPNLNPLCGTQVRITSLEDPNAQGVVAYIRDSCPGCQGDYGIDATPALCTAVTGQADCLQKGTFSVKWKFGPNPAPAY</sequence>
<feature type="chain" id="PRO_5022215781" evidence="2">
    <location>
        <begin position="20"/>
        <end position="162"/>
    </location>
</feature>
<dbReference type="InterPro" id="IPR051477">
    <property type="entry name" value="Expansin_CellWall"/>
</dbReference>
<reference evidence="3 4" key="1">
    <citation type="journal article" date="2019" name="New Phytol.">
        <title>Comparative genomics reveals unique wood-decay strategies and fruiting body development in the Schizophyllaceae.</title>
        <authorList>
            <person name="Almasi E."/>
            <person name="Sahu N."/>
            <person name="Krizsan K."/>
            <person name="Balint B."/>
            <person name="Kovacs G.M."/>
            <person name="Kiss B."/>
            <person name="Cseklye J."/>
            <person name="Drula E."/>
            <person name="Henrissat B."/>
            <person name="Nagy I."/>
            <person name="Chovatia M."/>
            <person name="Adam C."/>
            <person name="LaButti K."/>
            <person name="Lipzen A."/>
            <person name="Riley R."/>
            <person name="Grigoriev I.V."/>
            <person name="Nagy L.G."/>
        </authorList>
    </citation>
    <scope>NUCLEOTIDE SEQUENCE [LARGE SCALE GENOMIC DNA]</scope>
    <source>
        <strain evidence="3 4">NL-1724</strain>
    </source>
</reference>
<dbReference type="Gene3D" id="2.40.40.10">
    <property type="entry name" value="RlpA-like domain"/>
    <property type="match status" value="1"/>
</dbReference>
<dbReference type="PANTHER" id="PTHR31836">
    <property type="match status" value="1"/>
</dbReference>
<dbReference type="AlphaFoldDB" id="A0A550BV91"/>
<comment type="caution">
    <text evidence="3">The sequence shown here is derived from an EMBL/GenBank/DDBJ whole genome shotgun (WGS) entry which is preliminary data.</text>
</comment>
<proteinExistence type="predicted"/>
<evidence type="ECO:0000313" key="3">
    <source>
        <dbReference type="EMBL" id="TRM56460.1"/>
    </source>
</evidence>
<evidence type="ECO:0000313" key="4">
    <source>
        <dbReference type="Proteomes" id="UP000320762"/>
    </source>
</evidence>
<dbReference type="Proteomes" id="UP000320762">
    <property type="component" value="Unassembled WGS sequence"/>
</dbReference>
<protein>
    <submittedName>
        <fullName evidence="3">Non-catalytic module family EXPN protein</fullName>
    </submittedName>
</protein>
<dbReference type="STRING" id="97359.A0A550BV91"/>